<comment type="similarity">
    <text evidence="5">Belongs to the SAT4 family.</text>
</comment>
<feature type="transmembrane region" description="Helical" evidence="7">
    <location>
        <begin position="203"/>
        <end position="221"/>
    </location>
</feature>
<dbReference type="InParanoid" id="A0A136J3Z0"/>
<feature type="compositionally biased region" description="Polar residues" evidence="6">
    <location>
        <begin position="377"/>
        <end position="391"/>
    </location>
</feature>
<keyword evidence="2 7" id="KW-0812">Transmembrane</keyword>
<organism evidence="9 10">
    <name type="scientific">Microdochium bolleyi</name>
    <dbReference type="NCBI Taxonomy" id="196109"/>
    <lineage>
        <taxon>Eukaryota</taxon>
        <taxon>Fungi</taxon>
        <taxon>Dikarya</taxon>
        <taxon>Ascomycota</taxon>
        <taxon>Pezizomycotina</taxon>
        <taxon>Sordariomycetes</taxon>
        <taxon>Xylariomycetidae</taxon>
        <taxon>Xylariales</taxon>
        <taxon>Microdochiaceae</taxon>
        <taxon>Microdochium</taxon>
    </lineage>
</organism>
<evidence type="ECO:0000256" key="6">
    <source>
        <dbReference type="SAM" id="MobiDB-lite"/>
    </source>
</evidence>
<accession>A0A136J3Z0</accession>
<evidence type="ECO:0000256" key="7">
    <source>
        <dbReference type="SAM" id="Phobius"/>
    </source>
</evidence>
<evidence type="ECO:0000256" key="4">
    <source>
        <dbReference type="ARBA" id="ARBA00023136"/>
    </source>
</evidence>
<evidence type="ECO:0000256" key="3">
    <source>
        <dbReference type="ARBA" id="ARBA00022989"/>
    </source>
</evidence>
<comment type="subcellular location">
    <subcellularLocation>
        <location evidence="1">Membrane</location>
        <topology evidence="1">Multi-pass membrane protein</topology>
    </subcellularLocation>
</comment>
<reference evidence="10" key="1">
    <citation type="submission" date="2016-02" db="EMBL/GenBank/DDBJ databases">
        <title>Draft genome sequence of Microdochium bolleyi, a fungal endophyte of beachgrass.</title>
        <authorList>
            <consortium name="DOE Joint Genome Institute"/>
            <person name="David A.S."/>
            <person name="May G."/>
            <person name="Haridas S."/>
            <person name="Lim J."/>
            <person name="Wang M."/>
            <person name="Labutti K."/>
            <person name="Lipzen A."/>
            <person name="Barry K."/>
            <person name="Grigoriev I.V."/>
        </authorList>
    </citation>
    <scope>NUCLEOTIDE SEQUENCE [LARGE SCALE GENOMIC DNA]</scope>
    <source>
        <strain evidence="10">J235TASD1</strain>
    </source>
</reference>
<dbReference type="InterPro" id="IPR052337">
    <property type="entry name" value="SAT4-like"/>
</dbReference>
<gene>
    <name evidence="9" type="ORF">Micbo1qcDRAFT_57932</name>
</gene>
<feature type="compositionally biased region" description="Basic and acidic residues" evidence="6">
    <location>
        <begin position="430"/>
        <end position="439"/>
    </location>
</feature>
<feature type="transmembrane region" description="Helical" evidence="7">
    <location>
        <begin position="44"/>
        <end position="67"/>
    </location>
</feature>
<protein>
    <recommendedName>
        <fullName evidence="8">Rhodopsin domain-containing protein</fullName>
    </recommendedName>
</protein>
<feature type="domain" description="Rhodopsin" evidence="8">
    <location>
        <begin position="28"/>
        <end position="266"/>
    </location>
</feature>
<feature type="transmembrane region" description="Helical" evidence="7">
    <location>
        <begin position="165"/>
        <end position="191"/>
    </location>
</feature>
<dbReference type="PANTHER" id="PTHR33048:SF96">
    <property type="entry name" value="INTEGRAL MEMBRANE PROTEIN"/>
    <property type="match status" value="1"/>
</dbReference>
<evidence type="ECO:0000313" key="10">
    <source>
        <dbReference type="Proteomes" id="UP000070501"/>
    </source>
</evidence>
<dbReference type="EMBL" id="KQ964249">
    <property type="protein sequence ID" value="KXJ91809.1"/>
    <property type="molecule type" value="Genomic_DNA"/>
</dbReference>
<feature type="region of interest" description="Disordered" evidence="6">
    <location>
        <begin position="316"/>
        <end position="439"/>
    </location>
</feature>
<feature type="transmembrane region" description="Helical" evidence="7">
    <location>
        <begin position="87"/>
        <end position="111"/>
    </location>
</feature>
<keyword evidence="3 7" id="KW-1133">Transmembrane helix</keyword>
<dbReference type="OrthoDB" id="3923077at2759"/>
<feature type="transmembrane region" description="Helical" evidence="7">
    <location>
        <begin position="12"/>
        <end position="32"/>
    </location>
</feature>
<feature type="compositionally biased region" description="Basic and acidic residues" evidence="6">
    <location>
        <begin position="362"/>
        <end position="372"/>
    </location>
</feature>
<evidence type="ECO:0000256" key="2">
    <source>
        <dbReference type="ARBA" id="ARBA00022692"/>
    </source>
</evidence>
<feature type="compositionally biased region" description="Low complexity" evidence="6">
    <location>
        <begin position="342"/>
        <end position="354"/>
    </location>
</feature>
<keyword evidence="10" id="KW-1185">Reference proteome</keyword>
<proteinExistence type="inferred from homology"/>
<dbReference type="AlphaFoldDB" id="A0A136J3Z0"/>
<dbReference type="GO" id="GO:0016020">
    <property type="term" value="C:membrane"/>
    <property type="evidence" value="ECO:0007669"/>
    <property type="project" value="UniProtKB-SubCell"/>
</dbReference>
<dbReference type="Pfam" id="PF20684">
    <property type="entry name" value="Fung_rhodopsin"/>
    <property type="match status" value="1"/>
</dbReference>
<dbReference type="PANTHER" id="PTHR33048">
    <property type="entry name" value="PTH11-LIKE INTEGRAL MEMBRANE PROTEIN (AFU_ORTHOLOGUE AFUA_5G11245)"/>
    <property type="match status" value="1"/>
</dbReference>
<evidence type="ECO:0000313" key="9">
    <source>
        <dbReference type="EMBL" id="KXJ91809.1"/>
    </source>
</evidence>
<name>A0A136J3Z0_9PEZI</name>
<dbReference type="Proteomes" id="UP000070501">
    <property type="component" value="Unassembled WGS sequence"/>
</dbReference>
<evidence type="ECO:0000256" key="1">
    <source>
        <dbReference type="ARBA" id="ARBA00004141"/>
    </source>
</evidence>
<sequence>MADIADRGPELRAVNIFFLTITLVSMALRCYVRIGMVKAFGTDDWLMVLATIFFVIYASFSTVGITYGTGRHRADLPVENYEAGMRCWWFCYLFYALTMITSKVSIGCFLIRLITTKIQRWIVYGAMGISVLAGAVFFVVTIFQCSPVSYFWFERQTGTCIPADVIIGLAILYSIFSCISDLTFAILPGFLVWSLKMKLRTKLALVPLLAMGCIASCAVIARFPYLFKIRSPDFLWATLDVAIWSTVEQGLTITAASLATIRPLMKLIGIRMGWTTKSTSGPSGYYGATSGRYGNNSHIRKGSNLAGLQTHDGYKLSSGSAVRSPMKSPMSPWNDKQSHATQQYPSPQQQQHQGRGVGGDADSDRSSGDDGVRYVIQSPTTPMSRFNTSKSSNHHNDGNMINGGVILSHPKPVKKKSSAANFDTINTSEEELRRPSSLA</sequence>
<evidence type="ECO:0000259" key="8">
    <source>
        <dbReference type="Pfam" id="PF20684"/>
    </source>
</evidence>
<feature type="transmembrane region" description="Helical" evidence="7">
    <location>
        <begin position="123"/>
        <end position="153"/>
    </location>
</feature>
<evidence type="ECO:0000256" key="5">
    <source>
        <dbReference type="ARBA" id="ARBA00038359"/>
    </source>
</evidence>
<feature type="compositionally biased region" description="Polar residues" evidence="6">
    <location>
        <begin position="418"/>
        <end position="427"/>
    </location>
</feature>
<dbReference type="InterPro" id="IPR049326">
    <property type="entry name" value="Rhodopsin_dom_fungi"/>
</dbReference>
<keyword evidence="4 7" id="KW-0472">Membrane</keyword>